<dbReference type="InterPro" id="IPR005840">
    <property type="entry name" value="Ribosomal_uS12_MeSTrfase_RimO"/>
</dbReference>
<keyword evidence="3 8" id="KW-0808">Transferase</keyword>
<dbReference type="STRING" id="84035.SAMN05660742_11298"/>
<dbReference type="GO" id="GO:0005829">
    <property type="term" value="C:cytosol"/>
    <property type="evidence" value="ECO:0007669"/>
    <property type="project" value="TreeGrafter"/>
</dbReference>
<dbReference type="InterPro" id="IPR020612">
    <property type="entry name" value="Methylthiotransferase_CS"/>
</dbReference>
<organism evidence="12 13">
    <name type="scientific">Propionispira arboris</name>
    <dbReference type="NCBI Taxonomy" id="84035"/>
    <lineage>
        <taxon>Bacteria</taxon>
        <taxon>Bacillati</taxon>
        <taxon>Bacillota</taxon>
        <taxon>Negativicutes</taxon>
        <taxon>Selenomonadales</taxon>
        <taxon>Selenomonadaceae</taxon>
        <taxon>Propionispira</taxon>
    </lineage>
</organism>
<keyword evidence="4 8" id="KW-0949">S-adenosyl-L-methionine</keyword>
<dbReference type="Pfam" id="PF00919">
    <property type="entry name" value="UPF0004"/>
    <property type="match status" value="1"/>
</dbReference>
<dbReference type="InterPro" id="IPR005839">
    <property type="entry name" value="Methylthiotransferase"/>
</dbReference>
<protein>
    <recommendedName>
        <fullName evidence="8">Ribosomal protein uS12 methylthiotransferase RimO</fullName>
        <shortName evidence="8">uS12 MTTase</shortName>
        <shortName evidence="8">uS12 methylthiotransferase</shortName>
        <ecNumber evidence="8">2.8.4.4</ecNumber>
    </recommendedName>
    <alternativeName>
        <fullName evidence="8">Ribosomal protein uS12 (aspartate-C(3))-methylthiotransferase</fullName>
    </alternativeName>
    <alternativeName>
        <fullName evidence="8">Ribosome maturation factor RimO</fullName>
    </alternativeName>
</protein>
<evidence type="ECO:0000313" key="12">
    <source>
        <dbReference type="EMBL" id="SEJ63980.1"/>
    </source>
</evidence>
<evidence type="ECO:0000256" key="6">
    <source>
        <dbReference type="ARBA" id="ARBA00023004"/>
    </source>
</evidence>
<evidence type="ECO:0000256" key="1">
    <source>
        <dbReference type="ARBA" id="ARBA00022485"/>
    </source>
</evidence>
<feature type="domain" description="TRAM" evidence="9">
    <location>
        <begin position="374"/>
        <end position="443"/>
    </location>
</feature>
<dbReference type="SFLD" id="SFLDF00274">
    <property type="entry name" value="ribosomal_protein_S12_methylth"/>
    <property type="match status" value="1"/>
</dbReference>
<evidence type="ECO:0000313" key="13">
    <source>
        <dbReference type="Proteomes" id="UP000199662"/>
    </source>
</evidence>
<keyword evidence="12" id="KW-0689">Ribosomal protein</keyword>
<dbReference type="GO" id="GO:0051539">
    <property type="term" value="F:4 iron, 4 sulfur cluster binding"/>
    <property type="evidence" value="ECO:0007669"/>
    <property type="project" value="UniProtKB-UniRule"/>
</dbReference>
<dbReference type="PROSITE" id="PS51918">
    <property type="entry name" value="RADICAL_SAM"/>
    <property type="match status" value="1"/>
</dbReference>
<feature type="binding site" evidence="8">
    <location>
        <position position="162"/>
    </location>
    <ligand>
        <name>[4Fe-4S] cluster</name>
        <dbReference type="ChEBI" id="CHEBI:49883"/>
        <label>2</label>
        <note>4Fe-4S-S-AdoMet</note>
    </ligand>
</feature>
<dbReference type="GO" id="GO:0005840">
    <property type="term" value="C:ribosome"/>
    <property type="evidence" value="ECO:0007669"/>
    <property type="project" value="UniProtKB-KW"/>
</dbReference>
<reference evidence="12 13" key="1">
    <citation type="submission" date="2016-10" db="EMBL/GenBank/DDBJ databases">
        <authorList>
            <person name="de Groot N.N."/>
        </authorList>
    </citation>
    <scope>NUCLEOTIDE SEQUENCE [LARGE SCALE GENOMIC DNA]</scope>
    <source>
        <strain evidence="12 13">DSM 2179</strain>
    </source>
</reference>
<evidence type="ECO:0000259" key="9">
    <source>
        <dbReference type="PROSITE" id="PS50926"/>
    </source>
</evidence>
<dbReference type="GO" id="GO:0140101">
    <property type="term" value="F:catalytic activity, acting on a tRNA"/>
    <property type="evidence" value="ECO:0007669"/>
    <property type="project" value="UniProtKB-ARBA"/>
</dbReference>
<evidence type="ECO:0000259" key="10">
    <source>
        <dbReference type="PROSITE" id="PS51449"/>
    </source>
</evidence>
<name>A0A1H7AQ21_9FIRM</name>
<dbReference type="Gene3D" id="3.80.30.20">
    <property type="entry name" value="tm_1862 like domain"/>
    <property type="match status" value="1"/>
</dbReference>
<feature type="binding site" evidence="8">
    <location>
        <position position="11"/>
    </location>
    <ligand>
        <name>[4Fe-4S] cluster</name>
        <dbReference type="ChEBI" id="CHEBI:49883"/>
        <label>1</label>
    </ligand>
</feature>
<dbReference type="GO" id="GO:0046872">
    <property type="term" value="F:metal ion binding"/>
    <property type="evidence" value="ECO:0007669"/>
    <property type="project" value="UniProtKB-KW"/>
</dbReference>
<feature type="domain" description="Radical SAM core" evidence="11">
    <location>
        <begin position="141"/>
        <end position="371"/>
    </location>
</feature>
<dbReference type="FunFam" id="3.80.30.20:FF:000001">
    <property type="entry name" value="tRNA-2-methylthio-N(6)-dimethylallyladenosine synthase 2"/>
    <property type="match status" value="1"/>
</dbReference>
<dbReference type="SUPFAM" id="SSF102114">
    <property type="entry name" value="Radical SAM enzymes"/>
    <property type="match status" value="1"/>
</dbReference>
<feature type="binding site" evidence="8">
    <location>
        <position position="81"/>
    </location>
    <ligand>
        <name>[4Fe-4S] cluster</name>
        <dbReference type="ChEBI" id="CHEBI:49883"/>
        <label>1</label>
    </ligand>
</feature>
<dbReference type="Pfam" id="PF04055">
    <property type="entry name" value="Radical_SAM"/>
    <property type="match status" value="1"/>
</dbReference>
<evidence type="ECO:0000256" key="2">
    <source>
        <dbReference type="ARBA" id="ARBA00022490"/>
    </source>
</evidence>
<dbReference type="GO" id="GO:0035600">
    <property type="term" value="P:tRNA methylthiolation"/>
    <property type="evidence" value="ECO:0007669"/>
    <property type="project" value="UniProtKB-ARBA"/>
</dbReference>
<feature type="domain" description="MTTase N-terminal" evidence="10">
    <location>
        <begin position="2"/>
        <end position="118"/>
    </location>
</feature>
<dbReference type="PROSITE" id="PS01278">
    <property type="entry name" value="MTTASE_RADICAL"/>
    <property type="match status" value="1"/>
</dbReference>
<evidence type="ECO:0000256" key="3">
    <source>
        <dbReference type="ARBA" id="ARBA00022679"/>
    </source>
</evidence>
<dbReference type="PROSITE" id="PS50926">
    <property type="entry name" value="TRAM"/>
    <property type="match status" value="1"/>
</dbReference>
<comment type="subcellular location">
    <subcellularLocation>
        <location evidence="8">Cytoplasm</location>
    </subcellularLocation>
</comment>
<dbReference type="EC" id="2.8.4.4" evidence="8"/>
<dbReference type="InterPro" id="IPR002792">
    <property type="entry name" value="TRAM_dom"/>
</dbReference>
<dbReference type="EMBL" id="FNZK01000012">
    <property type="protein sequence ID" value="SEJ63980.1"/>
    <property type="molecule type" value="Genomic_DNA"/>
</dbReference>
<dbReference type="SFLD" id="SFLDG01082">
    <property type="entry name" value="B12-binding_domain_containing"/>
    <property type="match status" value="1"/>
</dbReference>
<dbReference type="SMART" id="SM00729">
    <property type="entry name" value="Elp3"/>
    <property type="match status" value="1"/>
</dbReference>
<comment type="catalytic activity">
    <reaction evidence="8">
        <text>L-aspartate(89)-[ribosomal protein uS12]-hydrogen + (sulfur carrier)-SH + AH2 + 2 S-adenosyl-L-methionine = 3-methylsulfanyl-L-aspartate(89)-[ribosomal protein uS12]-hydrogen + (sulfur carrier)-H + 5'-deoxyadenosine + L-methionine + A + S-adenosyl-L-homocysteine + 2 H(+)</text>
        <dbReference type="Rhea" id="RHEA:37087"/>
        <dbReference type="Rhea" id="RHEA-COMP:10460"/>
        <dbReference type="Rhea" id="RHEA-COMP:10461"/>
        <dbReference type="Rhea" id="RHEA-COMP:14737"/>
        <dbReference type="Rhea" id="RHEA-COMP:14739"/>
        <dbReference type="ChEBI" id="CHEBI:13193"/>
        <dbReference type="ChEBI" id="CHEBI:15378"/>
        <dbReference type="ChEBI" id="CHEBI:17319"/>
        <dbReference type="ChEBI" id="CHEBI:17499"/>
        <dbReference type="ChEBI" id="CHEBI:29917"/>
        <dbReference type="ChEBI" id="CHEBI:29961"/>
        <dbReference type="ChEBI" id="CHEBI:57844"/>
        <dbReference type="ChEBI" id="CHEBI:57856"/>
        <dbReference type="ChEBI" id="CHEBI:59789"/>
        <dbReference type="ChEBI" id="CHEBI:64428"/>
        <dbReference type="ChEBI" id="CHEBI:73599"/>
        <dbReference type="EC" id="2.8.4.4"/>
    </reaction>
</comment>
<dbReference type="Gene3D" id="3.40.50.12160">
    <property type="entry name" value="Methylthiotransferase, N-terminal domain"/>
    <property type="match status" value="1"/>
</dbReference>
<evidence type="ECO:0000256" key="4">
    <source>
        <dbReference type="ARBA" id="ARBA00022691"/>
    </source>
</evidence>
<keyword evidence="12" id="KW-0687">Ribonucleoprotein</keyword>
<dbReference type="Gene3D" id="2.40.50.140">
    <property type="entry name" value="Nucleic acid-binding proteins"/>
    <property type="match status" value="1"/>
</dbReference>
<dbReference type="Proteomes" id="UP000199662">
    <property type="component" value="Unassembled WGS sequence"/>
</dbReference>
<evidence type="ECO:0000256" key="8">
    <source>
        <dbReference type="HAMAP-Rule" id="MF_01865"/>
    </source>
</evidence>
<dbReference type="InterPro" id="IPR007197">
    <property type="entry name" value="rSAM"/>
</dbReference>
<dbReference type="PROSITE" id="PS51449">
    <property type="entry name" value="MTTASE_N"/>
    <property type="match status" value="1"/>
</dbReference>
<evidence type="ECO:0000256" key="7">
    <source>
        <dbReference type="ARBA" id="ARBA00023014"/>
    </source>
</evidence>
<dbReference type="Pfam" id="PF18693">
    <property type="entry name" value="TRAM_2"/>
    <property type="match status" value="1"/>
</dbReference>
<gene>
    <name evidence="8" type="primary">rimO</name>
    <name evidence="12" type="ORF">SAMN05660742_11298</name>
</gene>
<dbReference type="RefSeq" id="WP_091832271.1">
    <property type="nucleotide sequence ID" value="NZ_FNZK01000012.1"/>
</dbReference>
<comment type="function">
    <text evidence="8">Catalyzes the methylthiolation of an aspartic acid residue of ribosomal protein uS12.</text>
</comment>
<keyword evidence="5 8" id="KW-0479">Metal-binding</keyword>
<dbReference type="AlphaFoldDB" id="A0A1H7AQ21"/>
<comment type="cofactor">
    <cofactor evidence="8">
        <name>[4Fe-4S] cluster</name>
        <dbReference type="ChEBI" id="CHEBI:49883"/>
    </cofactor>
    <text evidence="8">Binds 2 [4Fe-4S] clusters. One cluster is coordinated with 3 cysteines and an exchangeable S-adenosyl-L-methionine.</text>
</comment>
<proteinExistence type="inferred from homology"/>
<feature type="binding site" evidence="8">
    <location>
        <position position="155"/>
    </location>
    <ligand>
        <name>[4Fe-4S] cluster</name>
        <dbReference type="ChEBI" id="CHEBI:49883"/>
        <label>2</label>
        <note>4Fe-4S-S-AdoMet</note>
    </ligand>
</feature>
<dbReference type="NCBIfam" id="TIGR00089">
    <property type="entry name" value="MiaB/RimO family radical SAM methylthiotransferase"/>
    <property type="match status" value="1"/>
</dbReference>
<evidence type="ECO:0000259" key="11">
    <source>
        <dbReference type="PROSITE" id="PS51918"/>
    </source>
</evidence>
<keyword evidence="6 8" id="KW-0408">Iron</keyword>
<dbReference type="PANTHER" id="PTHR43837:SF1">
    <property type="entry name" value="RIBOSOMAL PROTEIN US12 METHYLTHIOTRANSFERASE RIMO"/>
    <property type="match status" value="1"/>
</dbReference>
<dbReference type="InterPro" id="IPR012340">
    <property type="entry name" value="NA-bd_OB-fold"/>
</dbReference>
<keyword evidence="7 8" id="KW-0411">Iron-sulfur</keyword>
<dbReference type="InterPro" id="IPR038135">
    <property type="entry name" value="Methylthiotransferase_N_sf"/>
</dbReference>
<dbReference type="GO" id="GO:0103039">
    <property type="term" value="F:protein methylthiotransferase activity"/>
    <property type="evidence" value="ECO:0007669"/>
    <property type="project" value="UniProtKB-EC"/>
</dbReference>
<keyword evidence="2 8" id="KW-0963">Cytoplasm</keyword>
<accession>A0A1H7AQ21</accession>
<dbReference type="PANTHER" id="PTHR43837">
    <property type="entry name" value="RIBOSOMAL PROTEIN S12 METHYLTHIOTRANSFERASE RIMO"/>
    <property type="match status" value="1"/>
</dbReference>
<dbReference type="CDD" id="cd01335">
    <property type="entry name" value="Radical_SAM"/>
    <property type="match status" value="1"/>
</dbReference>
<comment type="similarity">
    <text evidence="8">Belongs to the methylthiotransferase family. RimO subfamily.</text>
</comment>
<dbReference type="HAMAP" id="MF_01865">
    <property type="entry name" value="MTTase_RimO"/>
    <property type="match status" value="1"/>
</dbReference>
<dbReference type="InterPro" id="IPR058240">
    <property type="entry name" value="rSAM_sf"/>
</dbReference>
<dbReference type="SFLD" id="SFLDG01061">
    <property type="entry name" value="methylthiotransferase"/>
    <property type="match status" value="1"/>
</dbReference>
<keyword evidence="13" id="KW-1185">Reference proteome</keyword>
<evidence type="ECO:0000256" key="5">
    <source>
        <dbReference type="ARBA" id="ARBA00022723"/>
    </source>
</evidence>
<dbReference type="SFLD" id="SFLDS00029">
    <property type="entry name" value="Radical_SAM"/>
    <property type="match status" value="1"/>
</dbReference>
<dbReference type="InterPro" id="IPR023404">
    <property type="entry name" value="rSAM_horseshoe"/>
</dbReference>
<dbReference type="NCBIfam" id="TIGR01125">
    <property type="entry name" value="30S ribosomal protein S12 methylthiotransferase RimO"/>
    <property type="match status" value="1"/>
</dbReference>
<dbReference type="InterPro" id="IPR013848">
    <property type="entry name" value="Methylthiotransferase_N"/>
</dbReference>
<sequence length="444" mass="50610">MLKAGFISLGCAKNLVDTEVMLGILAENAIELTTDPSTADILIVNTCSFIKSAKEESITTILNMAEYKTAGQCKTLIIAGCLGQRYKQELLDEMPEADAIIGTGAWHRIMEAVNETLKGNRVVIAGKADTIYDDKMPRIRTTPDYSAYIKIAEGCDNRCTYCVIPMVRGNYRSRTIEDITAEVKRLAARGVKEVNLIAQDTTNYGHDIYGKSRLTDLLRELVKIEELKWVRILYCYPKYFTDELIELMANEPKICKYVDLPLQHADNEVLRRMNRRDTKESVEELLQKIHARIPNVTVRSSFIVGFPGETQEQYQNLRDFVEAQRFDKVGVFTYSREEDTPAFSMENQVTEEVMQERYHDLMSLQCKISEEVNLQLEGSTFEVLIEGRDLEQKSVSYGRSYREAPEVDGQIYVENDLDSQPGDFIKVKIVQGFTYDVLGEKIQN</sequence>
<dbReference type="GO" id="GO:0035599">
    <property type="term" value="F:aspartic acid methylthiotransferase activity"/>
    <property type="evidence" value="ECO:0007669"/>
    <property type="project" value="TreeGrafter"/>
</dbReference>
<keyword evidence="1 8" id="KW-0004">4Fe-4S</keyword>
<feature type="binding site" evidence="8">
    <location>
        <position position="47"/>
    </location>
    <ligand>
        <name>[4Fe-4S] cluster</name>
        <dbReference type="ChEBI" id="CHEBI:49883"/>
        <label>1</label>
    </ligand>
</feature>
<feature type="binding site" evidence="8">
    <location>
        <position position="159"/>
    </location>
    <ligand>
        <name>[4Fe-4S] cluster</name>
        <dbReference type="ChEBI" id="CHEBI:49883"/>
        <label>2</label>
        <note>4Fe-4S-S-AdoMet</note>
    </ligand>
</feature>
<dbReference type="InterPro" id="IPR006638">
    <property type="entry name" value="Elp3/MiaA/NifB-like_rSAM"/>
</dbReference>